<organism evidence="1 2">
    <name type="scientific">Shewanella atlantica</name>
    <dbReference type="NCBI Taxonomy" id="271099"/>
    <lineage>
        <taxon>Bacteria</taxon>
        <taxon>Pseudomonadati</taxon>
        <taxon>Pseudomonadota</taxon>
        <taxon>Gammaproteobacteria</taxon>
        <taxon>Alteromonadales</taxon>
        <taxon>Shewanellaceae</taxon>
        <taxon>Shewanella</taxon>
    </lineage>
</organism>
<dbReference type="RefSeq" id="WP_126507197.1">
    <property type="nucleotide sequence ID" value="NZ_RXNV01000009.1"/>
</dbReference>
<comment type="caution">
    <text evidence="1">The sequence shown here is derived from an EMBL/GenBank/DDBJ whole genome shotgun (WGS) entry which is preliminary data.</text>
</comment>
<evidence type="ECO:0000313" key="2">
    <source>
        <dbReference type="Proteomes" id="UP000282060"/>
    </source>
</evidence>
<proteinExistence type="predicted"/>
<evidence type="ECO:0000313" key="1">
    <source>
        <dbReference type="EMBL" id="RTR29785.1"/>
    </source>
</evidence>
<gene>
    <name evidence="1" type="ORF">EKG39_17110</name>
</gene>
<protein>
    <submittedName>
        <fullName evidence="1">Ribosome recycling factor</fullName>
    </submittedName>
</protein>
<dbReference type="Proteomes" id="UP000282060">
    <property type="component" value="Unassembled WGS sequence"/>
</dbReference>
<reference evidence="1 2" key="1">
    <citation type="submission" date="2018-12" db="EMBL/GenBank/DDBJ databases">
        <authorList>
            <person name="Yu L."/>
        </authorList>
    </citation>
    <scope>NUCLEOTIDE SEQUENCE [LARGE SCALE GENOMIC DNA]</scope>
    <source>
        <strain evidence="1 2">HAW-EB5</strain>
    </source>
</reference>
<dbReference type="OrthoDB" id="6199326at2"/>
<accession>A0A3S0L8X4</accession>
<dbReference type="InterPro" id="IPR022253">
    <property type="entry name" value="Ribosome_recyc_fac_bac"/>
</dbReference>
<dbReference type="AlphaFoldDB" id="A0A3S0L8X4"/>
<name>A0A3S0L8X4_9GAMM</name>
<keyword evidence="2" id="KW-1185">Reference proteome</keyword>
<dbReference type="Pfam" id="PF12614">
    <property type="entry name" value="RRF_GI"/>
    <property type="match status" value="1"/>
</dbReference>
<dbReference type="EMBL" id="RXNV01000009">
    <property type="protein sequence ID" value="RTR29785.1"/>
    <property type="molecule type" value="Genomic_DNA"/>
</dbReference>
<sequence length="139" mass="15890">MIEDITISLPSLIHRIGREAVKQAQDVAKQYHCGLKRVRRSRNWGLSGEATKIQSFAEQLKQRQLKAAQLQKEGAAEFRYLIQKIETALLDHTDKLEPLEAKLARLINDNPNITLSELMHITDCTMAEARAARFHVDSW</sequence>